<dbReference type="EMBL" id="JAGUCO010000001">
    <property type="protein sequence ID" value="MBS2096947.1"/>
    <property type="molecule type" value="Genomic_DNA"/>
</dbReference>
<dbReference type="Gene3D" id="2.40.50.1020">
    <property type="entry name" value="LytTr DNA-binding domain"/>
    <property type="match status" value="1"/>
</dbReference>
<reference evidence="4 5" key="1">
    <citation type="journal article" date="2015" name="Int. J. Syst. Evol. Microbiol.">
        <title>Carboxylicivirga linearis sp. nov., isolated from a sea cucumber culture pond.</title>
        <authorList>
            <person name="Wang F.Q."/>
            <person name="Zhou Y.X."/>
            <person name="Lin X.Z."/>
            <person name="Chen G.J."/>
            <person name="Du Z.J."/>
        </authorList>
    </citation>
    <scope>NUCLEOTIDE SEQUENCE [LARGE SCALE GENOMIC DNA]</scope>
    <source>
        <strain evidence="4 5">FB218</strain>
    </source>
</reference>
<evidence type="ECO:0000313" key="4">
    <source>
        <dbReference type="EMBL" id="MBS2096947.1"/>
    </source>
</evidence>
<evidence type="ECO:0000259" key="2">
    <source>
        <dbReference type="PROSITE" id="PS50110"/>
    </source>
</evidence>
<evidence type="ECO:0000259" key="3">
    <source>
        <dbReference type="PROSITE" id="PS50930"/>
    </source>
</evidence>
<feature type="domain" description="Response regulatory" evidence="2">
    <location>
        <begin position="5"/>
        <end position="116"/>
    </location>
</feature>
<feature type="modified residue" description="4-aspartylphosphate" evidence="1">
    <location>
        <position position="56"/>
    </location>
</feature>
<gene>
    <name evidence="4" type="ORF">KEM10_01575</name>
</gene>
<dbReference type="PROSITE" id="PS50930">
    <property type="entry name" value="HTH_LYTTR"/>
    <property type="match status" value="1"/>
</dbReference>
<keyword evidence="1" id="KW-0597">Phosphoprotein</keyword>
<dbReference type="Pfam" id="PF04397">
    <property type="entry name" value="LytTR"/>
    <property type="match status" value="1"/>
</dbReference>
<dbReference type="InterPro" id="IPR007492">
    <property type="entry name" value="LytTR_DNA-bd_dom"/>
</dbReference>
<dbReference type="RefSeq" id="WP_212212593.1">
    <property type="nucleotide sequence ID" value="NZ_JAGUCO010000001.1"/>
</dbReference>
<keyword evidence="5" id="KW-1185">Reference proteome</keyword>
<feature type="domain" description="HTH LytTR-type" evidence="3">
    <location>
        <begin position="139"/>
        <end position="238"/>
    </location>
</feature>
<dbReference type="PANTHER" id="PTHR45526">
    <property type="entry name" value="TRANSCRIPTIONAL REGULATORY PROTEIN DPIA"/>
    <property type="match status" value="1"/>
</dbReference>
<dbReference type="PROSITE" id="PS50110">
    <property type="entry name" value="RESPONSE_REGULATORY"/>
    <property type="match status" value="1"/>
</dbReference>
<dbReference type="InterPro" id="IPR051271">
    <property type="entry name" value="2C-system_Tx_regulators"/>
</dbReference>
<sequence>MDTIKCLIVDDEDLAIDVLEEYVSRIDYLELAGSCRNAMEAMAFLNEHKVDLVFLDIQMPGLTGLQLLKNITDRPEVILTTAYSEYALEGFELQVLDYLIKPIPFDRFVKAINRFFQVRKSPITLSESSQSSTNNEAFIFVKSDKMMVKILLREITYVESLRNYVAINMNNGKIIKTMNTISNIEEKLPETNFLRVHRSFIIAIDKIDSFTSGSFKINSEIIPIGRQYKELVKNRLEQNSID</sequence>
<dbReference type="SMART" id="SM00448">
    <property type="entry name" value="REC"/>
    <property type="match status" value="1"/>
</dbReference>
<proteinExistence type="predicted"/>
<dbReference type="InterPro" id="IPR011006">
    <property type="entry name" value="CheY-like_superfamily"/>
</dbReference>
<comment type="caution">
    <text evidence="4">The sequence shown here is derived from an EMBL/GenBank/DDBJ whole genome shotgun (WGS) entry which is preliminary data.</text>
</comment>
<dbReference type="SMART" id="SM00850">
    <property type="entry name" value="LytTR"/>
    <property type="match status" value="1"/>
</dbReference>
<dbReference type="Gene3D" id="3.40.50.2300">
    <property type="match status" value="1"/>
</dbReference>
<dbReference type="Proteomes" id="UP000708576">
    <property type="component" value="Unassembled WGS sequence"/>
</dbReference>
<evidence type="ECO:0000256" key="1">
    <source>
        <dbReference type="PROSITE-ProRule" id="PRU00169"/>
    </source>
</evidence>
<protein>
    <submittedName>
        <fullName evidence="4">Response regulator transcription factor</fullName>
    </submittedName>
</protein>
<organism evidence="4 5">
    <name type="scientific">Carboxylicivirga linearis</name>
    <dbReference type="NCBI Taxonomy" id="1628157"/>
    <lineage>
        <taxon>Bacteria</taxon>
        <taxon>Pseudomonadati</taxon>
        <taxon>Bacteroidota</taxon>
        <taxon>Bacteroidia</taxon>
        <taxon>Marinilabiliales</taxon>
        <taxon>Marinilabiliaceae</taxon>
        <taxon>Carboxylicivirga</taxon>
    </lineage>
</organism>
<evidence type="ECO:0000313" key="5">
    <source>
        <dbReference type="Proteomes" id="UP000708576"/>
    </source>
</evidence>
<dbReference type="PANTHER" id="PTHR45526:SF1">
    <property type="entry name" value="TRANSCRIPTIONAL REGULATORY PROTEIN DCUR-RELATED"/>
    <property type="match status" value="1"/>
</dbReference>
<name>A0ABS5JQ51_9BACT</name>
<dbReference type="Pfam" id="PF00072">
    <property type="entry name" value="Response_reg"/>
    <property type="match status" value="1"/>
</dbReference>
<dbReference type="SUPFAM" id="SSF52172">
    <property type="entry name" value="CheY-like"/>
    <property type="match status" value="1"/>
</dbReference>
<dbReference type="InterPro" id="IPR001789">
    <property type="entry name" value="Sig_transdc_resp-reg_receiver"/>
</dbReference>
<accession>A0ABS5JQ51</accession>